<comment type="caution">
    <text evidence="2">The sequence shown here is derived from an EMBL/GenBank/DDBJ whole genome shotgun (WGS) entry which is preliminary data.</text>
</comment>
<keyword evidence="3" id="KW-1185">Reference proteome</keyword>
<protein>
    <submittedName>
        <fullName evidence="2">Uncharacterized protein</fullName>
    </submittedName>
</protein>
<evidence type="ECO:0000256" key="1">
    <source>
        <dbReference type="SAM" id="SignalP"/>
    </source>
</evidence>
<keyword evidence="1" id="KW-0732">Signal</keyword>
<evidence type="ECO:0000313" key="3">
    <source>
        <dbReference type="Proteomes" id="UP000828251"/>
    </source>
</evidence>
<dbReference type="EMBL" id="JAIQCV010000009">
    <property type="protein sequence ID" value="KAH1064289.1"/>
    <property type="molecule type" value="Genomic_DNA"/>
</dbReference>
<dbReference type="Proteomes" id="UP000828251">
    <property type="component" value="Unassembled WGS sequence"/>
</dbReference>
<feature type="chain" id="PRO_5038340011" evidence="1">
    <location>
        <begin position="22"/>
        <end position="154"/>
    </location>
</feature>
<dbReference type="AlphaFoldDB" id="A0A9D3UYF4"/>
<accession>A0A9D3UYF4</accession>
<gene>
    <name evidence="2" type="ORF">J1N35_029276</name>
</gene>
<sequence length="154" mass="17797">FSIYVLTAFHWILSFFLLTSSAKIKRVPPRMHKRSRSHTASVSSSKYDGVKFAQQEAADFYQTIQGRTFIPEHDFDPASSFNDEMYDDVHFHRWDNFCLLPKQAAIVTVMGIKKALVLTSYLKEIRNRFKREQLELSSEPCLSTLLLDLSSSRA</sequence>
<evidence type="ECO:0000313" key="2">
    <source>
        <dbReference type="EMBL" id="KAH1064289.1"/>
    </source>
</evidence>
<organism evidence="2 3">
    <name type="scientific">Gossypium stocksii</name>
    <dbReference type="NCBI Taxonomy" id="47602"/>
    <lineage>
        <taxon>Eukaryota</taxon>
        <taxon>Viridiplantae</taxon>
        <taxon>Streptophyta</taxon>
        <taxon>Embryophyta</taxon>
        <taxon>Tracheophyta</taxon>
        <taxon>Spermatophyta</taxon>
        <taxon>Magnoliopsida</taxon>
        <taxon>eudicotyledons</taxon>
        <taxon>Gunneridae</taxon>
        <taxon>Pentapetalae</taxon>
        <taxon>rosids</taxon>
        <taxon>malvids</taxon>
        <taxon>Malvales</taxon>
        <taxon>Malvaceae</taxon>
        <taxon>Malvoideae</taxon>
        <taxon>Gossypium</taxon>
    </lineage>
</organism>
<feature type="signal peptide" evidence="1">
    <location>
        <begin position="1"/>
        <end position="21"/>
    </location>
</feature>
<proteinExistence type="predicted"/>
<name>A0A9D3UYF4_9ROSI</name>
<reference evidence="2 3" key="1">
    <citation type="journal article" date="2021" name="Plant Biotechnol. J.">
        <title>Multi-omics assisted identification of the key and species-specific regulatory components of drought-tolerant mechanisms in Gossypium stocksii.</title>
        <authorList>
            <person name="Yu D."/>
            <person name="Ke L."/>
            <person name="Zhang D."/>
            <person name="Wu Y."/>
            <person name="Sun Y."/>
            <person name="Mei J."/>
            <person name="Sun J."/>
            <person name="Sun Y."/>
        </authorList>
    </citation>
    <scope>NUCLEOTIDE SEQUENCE [LARGE SCALE GENOMIC DNA]</scope>
    <source>
        <strain evidence="3">cv. E1</strain>
        <tissue evidence="2">Leaf</tissue>
    </source>
</reference>
<feature type="non-terminal residue" evidence="2">
    <location>
        <position position="1"/>
    </location>
</feature>